<accession>A0A4U7JI20</accession>
<reference evidence="1 2" key="1">
    <citation type="submission" date="2020-09" db="EMBL/GenBank/DDBJ databases">
        <title>Characterization and genome sequencing of Ruminiclostridium sp. nov. MA18.</title>
        <authorList>
            <person name="Rettenmaier R."/>
            <person name="Kowollik M.-L."/>
            <person name="Liebl W."/>
            <person name="Zverlov V."/>
        </authorList>
    </citation>
    <scope>NUCLEOTIDE SEQUENCE [LARGE SCALE GENOMIC DNA]</scope>
    <source>
        <strain evidence="1 2">MA18</strain>
    </source>
</reference>
<evidence type="ECO:0000313" key="1">
    <source>
        <dbReference type="EMBL" id="QNU66264.1"/>
    </source>
</evidence>
<gene>
    <name evidence="1" type="ORF">EHE19_015460</name>
</gene>
<name>A0A4U7JI20_9FIRM</name>
<evidence type="ECO:0000313" key="2">
    <source>
        <dbReference type="Proteomes" id="UP000306409"/>
    </source>
</evidence>
<organism evidence="1 2">
    <name type="scientific">Ruminiclostridium herbifermentans</name>
    <dbReference type="NCBI Taxonomy" id="2488810"/>
    <lineage>
        <taxon>Bacteria</taxon>
        <taxon>Bacillati</taxon>
        <taxon>Bacillota</taxon>
        <taxon>Clostridia</taxon>
        <taxon>Eubacteriales</taxon>
        <taxon>Oscillospiraceae</taxon>
        <taxon>Ruminiclostridium</taxon>
    </lineage>
</organism>
<dbReference type="RefSeq" id="WP_137697008.1">
    <property type="nucleotide sequence ID" value="NZ_CP061336.1"/>
</dbReference>
<dbReference type="KEGG" id="rher:EHE19_015460"/>
<protein>
    <submittedName>
        <fullName evidence="1">Uncharacterized protein</fullName>
    </submittedName>
</protein>
<sequence length="69" mass="7284">MTLPLIISGLAVAAGITGVGSGIRGGIKMKEANDTMKLAQSKQQAAVNRFKKSNSETTNITVMQNHKII</sequence>
<dbReference type="EMBL" id="CP061336">
    <property type="protein sequence ID" value="QNU66264.1"/>
    <property type="molecule type" value="Genomic_DNA"/>
</dbReference>
<keyword evidence="2" id="KW-1185">Reference proteome</keyword>
<proteinExistence type="predicted"/>
<dbReference type="OrthoDB" id="2061265at2"/>
<dbReference type="AlphaFoldDB" id="A0A4U7JI20"/>
<dbReference type="Proteomes" id="UP000306409">
    <property type="component" value="Chromosome"/>
</dbReference>